<feature type="signal peptide" evidence="1">
    <location>
        <begin position="1"/>
        <end position="34"/>
    </location>
</feature>
<dbReference type="Proteomes" id="UP001150238">
    <property type="component" value="Unassembled WGS sequence"/>
</dbReference>
<evidence type="ECO:0008006" key="4">
    <source>
        <dbReference type="Google" id="ProtNLM"/>
    </source>
</evidence>
<proteinExistence type="predicted"/>
<keyword evidence="1" id="KW-0732">Signal</keyword>
<comment type="caution">
    <text evidence="2">The sequence shown here is derived from an EMBL/GenBank/DDBJ whole genome shotgun (WGS) entry which is preliminary data.</text>
</comment>
<sequence length="76" mass="8512">MWLEILEGEEGGGGPQTFIVFALPLALAVEFVDARDCECEDSTETTFLRREVANLCPTPVRATCHPRRLYRLIGET</sequence>
<feature type="chain" id="PRO_5040928395" description="Secreted protein" evidence="1">
    <location>
        <begin position="35"/>
        <end position="76"/>
    </location>
</feature>
<reference evidence="2" key="2">
    <citation type="journal article" date="2023" name="Proc. Natl. Acad. Sci. U.S.A.">
        <title>A global phylogenomic analysis of the shiitake genus Lentinula.</title>
        <authorList>
            <person name="Sierra-Patev S."/>
            <person name="Min B."/>
            <person name="Naranjo-Ortiz M."/>
            <person name="Looney B."/>
            <person name="Konkel Z."/>
            <person name="Slot J.C."/>
            <person name="Sakamoto Y."/>
            <person name="Steenwyk J.L."/>
            <person name="Rokas A."/>
            <person name="Carro J."/>
            <person name="Camarero S."/>
            <person name="Ferreira P."/>
            <person name="Molpeceres G."/>
            <person name="Ruiz-Duenas F.J."/>
            <person name="Serrano A."/>
            <person name="Henrissat B."/>
            <person name="Drula E."/>
            <person name="Hughes K.W."/>
            <person name="Mata J.L."/>
            <person name="Ishikawa N.K."/>
            <person name="Vargas-Isla R."/>
            <person name="Ushijima S."/>
            <person name="Smith C.A."/>
            <person name="Donoghue J."/>
            <person name="Ahrendt S."/>
            <person name="Andreopoulos W."/>
            <person name="He G."/>
            <person name="LaButti K."/>
            <person name="Lipzen A."/>
            <person name="Ng V."/>
            <person name="Riley R."/>
            <person name="Sandor L."/>
            <person name="Barry K."/>
            <person name="Martinez A.T."/>
            <person name="Xiao Y."/>
            <person name="Gibbons J.G."/>
            <person name="Terashima K."/>
            <person name="Grigoriev I.V."/>
            <person name="Hibbett D."/>
        </authorList>
    </citation>
    <scope>NUCLEOTIDE SEQUENCE</scope>
    <source>
        <strain evidence="2">Sp2 HRB7682 ss15</strain>
    </source>
</reference>
<gene>
    <name evidence="2" type="ORF">C8J55DRAFT_502748</name>
</gene>
<evidence type="ECO:0000256" key="1">
    <source>
        <dbReference type="SAM" id="SignalP"/>
    </source>
</evidence>
<name>A0A9W9AXK7_9AGAR</name>
<feature type="non-terminal residue" evidence="2">
    <location>
        <position position="1"/>
    </location>
</feature>
<dbReference type="AlphaFoldDB" id="A0A9W9AXK7"/>
<evidence type="ECO:0000313" key="2">
    <source>
        <dbReference type="EMBL" id="KAJ4492042.1"/>
    </source>
</evidence>
<accession>A0A9W9AXK7</accession>
<reference evidence="2" key="1">
    <citation type="submission" date="2022-08" db="EMBL/GenBank/DDBJ databases">
        <authorList>
            <consortium name="DOE Joint Genome Institute"/>
            <person name="Min B."/>
            <person name="Riley R."/>
            <person name="Sierra-Patev S."/>
            <person name="Naranjo-Ortiz M."/>
            <person name="Looney B."/>
            <person name="Konkel Z."/>
            <person name="Slot J.C."/>
            <person name="Sakamoto Y."/>
            <person name="Steenwyk J.L."/>
            <person name="Rokas A."/>
            <person name="Carro J."/>
            <person name="Camarero S."/>
            <person name="Ferreira P."/>
            <person name="Molpeceres G."/>
            <person name="Ruiz-Duenas F.J."/>
            <person name="Serrano A."/>
            <person name="Henrissat B."/>
            <person name="Drula E."/>
            <person name="Hughes K.W."/>
            <person name="Mata J.L."/>
            <person name="Ishikawa N.K."/>
            <person name="Vargas-Isla R."/>
            <person name="Ushijima S."/>
            <person name="Smith C.A."/>
            <person name="Ahrendt S."/>
            <person name="Andreopoulos W."/>
            <person name="He G."/>
            <person name="Labutti K."/>
            <person name="Lipzen A."/>
            <person name="Ng V."/>
            <person name="Sandor L."/>
            <person name="Barry K."/>
            <person name="Martinez A.T."/>
            <person name="Xiao Y."/>
            <person name="Gibbons J.G."/>
            <person name="Terashima K."/>
            <person name="Hibbett D.S."/>
            <person name="Grigoriev I.V."/>
        </authorList>
    </citation>
    <scope>NUCLEOTIDE SEQUENCE</scope>
    <source>
        <strain evidence="2">Sp2 HRB7682 ss15</strain>
    </source>
</reference>
<dbReference type="EMBL" id="JANVFS010000005">
    <property type="protein sequence ID" value="KAJ4492042.1"/>
    <property type="molecule type" value="Genomic_DNA"/>
</dbReference>
<organism evidence="2 3">
    <name type="scientific">Lentinula lateritia</name>
    <dbReference type="NCBI Taxonomy" id="40482"/>
    <lineage>
        <taxon>Eukaryota</taxon>
        <taxon>Fungi</taxon>
        <taxon>Dikarya</taxon>
        <taxon>Basidiomycota</taxon>
        <taxon>Agaricomycotina</taxon>
        <taxon>Agaricomycetes</taxon>
        <taxon>Agaricomycetidae</taxon>
        <taxon>Agaricales</taxon>
        <taxon>Marasmiineae</taxon>
        <taxon>Omphalotaceae</taxon>
        <taxon>Lentinula</taxon>
    </lineage>
</organism>
<protein>
    <recommendedName>
        <fullName evidence="4">Secreted protein</fullName>
    </recommendedName>
</protein>
<evidence type="ECO:0000313" key="3">
    <source>
        <dbReference type="Proteomes" id="UP001150238"/>
    </source>
</evidence>